<keyword evidence="1" id="KW-0472">Membrane</keyword>
<gene>
    <name evidence="2" type="ORF">A3I86_02640</name>
</gene>
<feature type="transmembrane region" description="Helical" evidence="1">
    <location>
        <begin position="5"/>
        <end position="24"/>
    </location>
</feature>
<proteinExistence type="predicted"/>
<feature type="transmembrane region" description="Helical" evidence="1">
    <location>
        <begin position="144"/>
        <end position="162"/>
    </location>
</feature>
<feature type="transmembrane region" description="Helical" evidence="1">
    <location>
        <begin position="73"/>
        <end position="94"/>
    </location>
</feature>
<organism evidence="2 3">
    <name type="scientific">Candidatus Zambryskibacteria bacterium RIFCSPLOWO2_02_FULL_39_14</name>
    <dbReference type="NCBI Taxonomy" id="1802769"/>
    <lineage>
        <taxon>Bacteria</taxon>
        <taxon>Candidatus Zambryskiibacteriota</taxon>
    </lineage>
</organism>
<evidence type="ECO:0000313" key="3">
    <source>
        <dbReference type="Proteomes" id="UP000177096"/>
    </source>
</evidence>
<protein>
    <submittedName>
        <fullName evidence="2">Uncharacterized protein</fullName>
    </submittedName>
</protein>
<evidence type="ECO:0000313" key="2">
    <source>
        <dbReference type="EMBL" id="OHB08526.1"/>
    </source>
</evidence>
<feature type="transmembrane region" description="Helical" evidence="1">
    <location>
        <begin position="114"/>
        <end position="132"/>
    </location>
</feature>
<keyword evidence="1" id="KW-1133">Transmembrane helix</keyword>
<accession>A0A1G2UGI2</accession>
<feature type="transmembrane region" description="Helical" evidence="1">
    <location>
        <begin position="30"/>
        <end position="52"/>
    </location>
</feature>
<evidence type="ECO:0000256" key="1">
    <source>
        <dbReference type="SAM" id="Phobius"/>
    </source>
</evidence>
<comment type="caution">
    <text evidence="2">The sequence shown here is derived from an EMBL/GenBank/DDBJ whole genome shotgun (WGS) entry which is preliminary data.</text>
</comment>
<name>A0A1G2UGI2_9BACT</name>
<sequence>MKKYLVFLGIYGILFQVLLTFFVFGRNEEFVAVKMLWSLILFWIVVCGYLMHFYRDNFSRFFNNIKLKFLLKFVLFSSIFVLVEEGIATGINYYFYLNTGVSALTASTNYFEVIFKHSLVALVPLFIVFGLYLKKYKPSPEKAFLIFGIVGVFAETTVGGLLSLLQAGMWIFVYGLMIYLPYYSFFKVSKN</sequence>
<dbReference type="EMBL" id="MHWM01000023">
    <property type="protein sequence ID" value="OHB08526.1"/>
    <property type="molecule type" value="Genomic_DNA"/>
</dbReference>
<keyword evidence="1" id="KW-0812">Transmembrane</keyword>
<feature type="transmembrane region" description="Helical" evidence="1">
    <location>
        <begin position="168"/>
        <end position="186"/>
    </location>
</feature>
<reference evidence="2 3" key="1">
    <citation type="journal article" date="2016" name="Nat. Commun.">
        <title>Thousands of microbial genomes shed light on interconnected biogeochemical processes in an aquifer system.</title>
        <authorList>
            <person name="Anantharaman K."/>
            <person name="Brown C.T."/>
            <person name="Hug L.A."/>
            <person name="Sharon I."/>
            <person name="Castelle C.J."/>
            <person name="Probst A.J."/>
            <person name="Thomas B.C."/>
            <person name="Singh A."/>
            <person name="Wilkins M.J."/>
            <person name="Karaoz U."/>
            <person name="Brodie E.L."/>
            <person name="Williams K.H."/>
            <person name="Hubbard S.S."/>
            <person name="Banfield J.F."/>
        </authorList>
    </citation>
    <scope>NUCLEOTIDE SEQUENCE [LARGE SCALE GENOMIC DNA]</scope>
</reference>
<dbReference type="AlphaFoldDB" id="A0A1G2UGI2"/>
<dbReference type="Proteomes" id="UP000177096">
    <property type="component" value="Unassembled WGS sequence"/>
</dbReference>